<dbReference type="InParanoid" id="A0A2K1L9N4"/>
<dbReference type="Proteomes" id="UP000006727">
    <property type="component" value="Chromosome 1"/>
</dbReference>
<reference evidence="1 3" key="1">
    <citation type="journal article" date="2008" name="Science">
        <title>The Physcomitrella genome reveals evolutionary insights into the conquest of land by plants.</title>
        <authorList>
            <person name="Rensing S."/>
            <person name="Lang D."/>
            <person name="Zimmer A."/>
            <person name="Terry A."/>
            <person name="Salamov A."/>
            <person name="Shapiro H."/>
            <person name="Nishiyama T."/>
            <person name="Perroud P.-F."/>
            <person name="Lindquist E."/>
            <person name="Kamisugi Y."/>
            <person name="Tanahashi T."/>
            <person name="Sakakibara K."/>
            <person name="Fujita T."/>
            <person name="Oishi K."/>
            <person name="Shin-I T."/>
            <person name="Kuroki Y."/>
            <person name="Toyoda A."/>
            <person name="Suzuki Y."/>
            <person name="Hashimoto A."/>
            <person name="Yamaguchi K."/>
            <person name="Sugano A."/>
            <person name="Kohara Y."/>
            <person name="Fujiyama A."/>
            <person name="Anterola A."/>
            <person name="Aoki S."/>
            <person name="Ashton N."/>
            <person name="Barbazuk W.B."/>
            <person name="Barker E."/>
            <person name="Bennetzen J."/>
            <person name="Bezanilla M."/>
            <person name="Blankenship R."/>
            <person name="Cho S.H."/>
            <person name="Dutcher S."/>
            <person name="Estelle M."/>
            <person name="Fawcett J.A."/>
            <person name="Gundlach H."/>
            <person name="Hanada K."/>
            <person name="Heyl A."/>
            <person name="Hicks K.A."/>
            <person name="Hugh J."/>
            <person name="Lohr M."/>
            <person name="Mayer K."/>
            <person name="Melkozernov A."/>
            <person name="Murata T."/>
            <person name="Nelson D."/>
            <person name="Pils B."/>
            <person name="Prigge M."/>
            <person name="Reiss B."/>
            <person name="Renner T."/>
            <person name="Rombauts S."/>
            <person name="Rushton P."/>
            <person name="Sanderfoot A."/>
            <person name="Schween G."/>
            <person name="Shiu S.-H."/>
            <person name="Stueber K."/>
            <person name="Theodoulou F.L."/>
            <person name="Tu H."/>
            <person name="Van de Peer Y."/>
            <person name="Verrier P.J."/>
            <person name="Waters E."/>
            <person name="Wood A."/>
            <person name="Yang L."/>
            <person name="Cove D."/>
            <person name="Cuming A."/>
            <person name="Hasebe M."/>
            <person name="Lucas S."/>
            <person name="Mishler D.B."/>
            <person name="Reski R."/>
            <person name="Grigoriev I."/>
            <person name="Quatrano R.S."/>
            <person name="Boore J.L."/>
        </authorList>
    </citation>
    <scope>NUCLEOTIDE SEQUENCE [LARGE SCALE GENOMIC DNA]</scope>
    <source>
        <strain evidence="2 3">cv. Gransden 2004</strain>
    </source>
</reference>
<dbReference type="PaxDb" id="3218-PP1S59_44V6.1"/>
<sequence length="82" mass="9132">MKLSPAFGKAKLSTTLLSNDPICPPTLRHDGYVHTRGCKRVRFTYSSIMYSFVSYVVYVRVGLSNDWGTSHVAPTAIPILKL</sequence>
<accession>A0A2K1L9N4</accession>
<evidence type="ECO:0000313" key="1">
    <source>
        <dbReference type="EMBL" id="PNR62723.1"/>
    </source>
</evidence>
<dbReference type="Gramene" id="Pp3c1_25060V3.1">
    <property type="protein sequence ID" value="PAC:32968823.CDS.1"/>
    <property type="gene ID" value="Pp3c1_25060"/>
</dbReference>
<dbReference type="EnsemblPlants" id="Pp3c1_25060V3.1">
    <property type="protein sequence ID" value="PAC:32968823.CDS.1"/>
    <property type="gene ID" value="Pp3c1_25060"/>
</dbReference>
<dbReference type="EMBL" id="ABEU02000001">
    <property type="protein sequence ID" value="PNR62723.1"/>
    <property type="molecule type" value="Genomic_DNA"/>
</dbReference>
<dbReference type="EnsemblPlants" id="Pp3c1_25060V3.2">
    <property type="protein sequence ID" value="PAC:32968824.CDS.1"/>
    <property type="gene ID" value="Pp3c1_25060"/>
</dbReference>
<proteinExistence type="predicted"/>
<protein>
    <submittedName>
        <fullName evidence="1 2">Uncharacterized protein</fullName>
    </submittedName>
</protein>
<evidence type="ECO:0000313" key="3">
    <source>
        <dbReference type="Proteomes" id="UP000006727"/>
    </source>
</evidence>
<organism evidence="1">
    <name type="scientific">Physcomitrium patens</name>
    <name type="common">Spreading-leaved earth moss</name>
    <name type="synonym">Physcomitrella patens</name>
    <dbReference type="NCBI Taxonomy" id="3218"/>
    <lineage>
        <taxon>Eukaryota</taxon>
        <taxon>Viridiplantae</taxon>
        <taxon>Streptophyta</taxon>
        <taxon>Embryophyta</taxon>
        <taxon>Bryophyta</taxon>
        <taxon>Bryophytina</taxon>
        <taxon>Bryopsida</taxon>
        <taxon>Funariidae</taxon>
        <taxon>Funariales</taxon>
        <taxon>Funariaceae</taxon>
        <taxon>Physcomitrium</taxon>
    </lineage>
</organism>
<evidence type="ECO:0000313" key="2">
    <source>
        <dbReference type="EnsemblPlants" id="PAC:32968823.CDS.1"/>
    </source>
</evidence>
<reference evidence="2" key="3">
    <citation type="submission" date="2020-12" db="UniProtKB">
        <authorList>
            <consortium name="EnsemblPlants"/>
        </authorList>
    </citation>
    <scope>IDENTIFICATION</scope>
</reference>
<gene>
    <name evidence="1" type="ORF">PHYPA_001147</name>
</gene>
<dbReference type="Gramene" id="Pp3c1_25060V3.2">
    <property type="protein sequence ID" value="PAC:32968824.CDS.1"/>
    <property type="gene ID" value="Pp3c1_25060"/>
</dbReference>
<keyword evidence="3" id="KW-1185">Reference proteome</keyword>
<dbReference type="AlphaFoldDB" id="A0A2K1L9N4"/>
<reference evidence="1 3" key="2">
    <citation type="journal article" date="2018" name="Plant J.">
        <title>The Physcomitrella patens chromosome-scale assembly reveals moss genome structure and evolution.</title>
        <authorList>
            <person name="Lang D."/>
            <person name="Ullrich K.K."/>
            <person name="Murat F."/>
            <person name="Fuchs J."/>
            <person name="Jenkins J."/>
            <person name="Haas F.B."/>
            <person name="Piednoel M."/>
            <person name="Gundlach H."/>
            <person name="Van Bel M."/>
            <person name="Meyberg R."/>
            <person name="Vives C."/>
            <person name="Morata J."/>
            <person name="Symeonidi A."/>
            <person name="Hiss M."/>
            <person name="Muchero W."/>
            <person name="Kamisugi Y."/>
            <person name="Saleh O."/>
            <person name="Blanc G."/>
            <person name="Decker E.L."/>
            <person name="van Gessel N."/>
            <person name="Grimwood J."/>
            <person name="Hayes R.D."/>
            <person name="Graham S.W."/>
            <person name="Gunter L.E."/>
            <person name="McDaniel S.F."/>
            <person name="Hoernstein S.N.W."/>
            <person name="Larsson A."/>
            <person name="Li F.W."/>
            <person name="Perroud P.F."/>
            <person name="Phillips J."/>
            <person name="Ranjan P."/>
            <person name="Rokshar D.S."/>
            <person name="Rothfels C.J."/>
            <person name="Schneider L."/>
            <person name="Shu S."/>
            <person name="Stevenson D.W."/>
            <person name="Thummler F."/>
            <person name="Tillich M."/>
            <person name="Villarreal Aguilar J.C."/>
            <person name="Widiez T."/>
            <person name="Wong G.K."/>
            <person name="Wymore A."/>
            <person name="Zhang Y."/>
            <person name="Zimmer A.D."/>
            <person name="Quatrano R.S."/>
            <person name="Mayer K.F.X."/>
            <person name="Goodstein D."/>
            <person name="Casacuberta J.M."/>
            <person name="Vandepoele K."/>
            <person name="Reski R."/>
            <person name="Cuming A.C."/>
            <person name="Tuskan G.A."/>
            <person name="Maumus F."/>
            <person name="Salse J."/>
            <person name="Schmutz J."/>
            <person name="Rensing S.A."/>
        </authorList>
    </citation>
    <scope>NUCLEOTIDE SEQUENCE [LARGE SCALE GENOMIC DNA]</scope>
    <source>
        <strain evidence="2 3">cv. Gransden 2004</strain>
    </source>
</reference>
<name>A0A2K1L9N4_PHYPA</name>